<evidence type="ECO:0000256" key="1">
    <source>
        <dbReference type="ARBA" id="ARBA00004141"/>
    </source>
</evidence>
<dbReference type="Pfam" id="PF04932">
    <property type="entry name" value="Wzy_C"/>
    <property type="match status" value="1"/>
</dbReference>
<feature type="transmembrane region" description="Helical" evidence="5">
    <location>
        <begin position="275"/>
        <end position="294"/>
    </location>
</feature>
<dbReference type="AlphaFoldDB" id="A0A519BPH4"/>
<name>A0A519BPH4_9DELT</name>
<comment type="caution">
    <text evidence="7">The sequence shown here is derived from an EMBL/GenBank/DDBJ whole genome shotgun (WGS) entry which is preliminary data.</text>
</comment>
<evidence type="ECO:0000313" key="7">
    <source>
        <dbReference type="EMBL" id="RZD19172.1"/>
    </source>
</evidence>
<evidence type="ECO:0000313" key="8">
    <source>
        <dbReference type="Proteomes" id="UP000319296"/>
    </source>
</evidence>
<feature type="transmembrane region" description="Helical" evidence="5">
    <location>
        <begin position="426"/>
        <end position="445"/>
    </location>
</feature>
<evidence type="ECO:0000256" key="3">
    <source>
        <dbReference type="ARBA" id="ARBA00022989"/>
    </source>
</evidence>
<keyword evidence="3 5" id="KW-1133">Transmembrane helix</keyword>
<feature type="transmembrane region" description="Helical" evidence="5">
    <location>
        <begin position="117"/>
        <end position="133"/>
    </location>
</feature>
<evidence type="ECO:0000256" key="2">
    <source>
        <dbReference type="ARBA" id="ARBA00022692"/>
    </source>
</evidence>
<feature type="transmembrane region" description="Helical" evidence="5">
    <location>
        <begin position="6"/>
        <end position="27"/>
    </location>
</feature>
<feature type="transmembrane region" description="Helical" evidence="5">
    <location>
        <begin position="86"/>
        <end position="105"/>
    </location>
</feature>
<dbReference type="PANTHER" id="PTHR37422:SF13">
    <property type="entry name" value="LIPOPOLYSACCHARIDE BIOSYNTHESIS PROTEIN PA4999-RELATED"/>
    <property type="match status" value="1"/>
</dbReference>
<feature type="transmembrane region" description="Helical" evidence="5">
    <location>
        <begin position="392"/>
        <end position="414"/>
    </location>
</feature>
<feature type="domain" description="O-antigen ligase-related" evidence="6">
    <location>
        <begin position="240"/>
        <end position="398"/>
    </location>
</feature>
<organism evidence="7 8">
    <name type="scientific">Candidatus Acididesulfobacter diazotrophicus</name>
    <dbReference type="NCBI Taxonomy" id="2597226"/>
    <lineage>
        <taxon>Bacteria</taxon>
        <taxon>Deltaproteobacteria</taxon>
        <taxon>Candidatus Acidulodesulfobacterales</taxon>
        <taxon>Candidatus Acididesulfobacter</taxon>
    </lineage>
</organism>
<protein>
    <submittedName>
        <fullName evidence="7">O-antigen ligase domain-containing protein</fullName>
    </submittedName>
</protein>
<feature type="transmembrane region" description="Helical" evidence="5">
    <location>
        <begin position="140"/>
        <end position="161"/>
    </location>
</feature>
<evidence type="ECO:0000259" key="6">
    <source>
        <dbReference type="Pfam" id="PF04932"/>
    </source>
</evidence>
<accession>A0A519BPH4</accession>
<gene>
    <name evidence="7" type="ORF">EVG15_01675</name>
</gene>
<evidence type="ECO:0000256" key="4">
    <source>
        <dbReference type="ARBA" id="ARBA00023136"/>
    </source>
</evidence>
<feature type="transmembrane region" description="Helical" evidence="5">
    <location>
        <begin position="181"/>
        <end position="198"/>
    </location>
</feature>
<dbReference type="PANTHER" id="PTHR37422">
    <property type="entry name" value="TEICHURONIC ACID BIOSYNTHESIS PROTEIN TUAE"/>
    <property type="match status" value="1"/>
</dbReference>
<feature type="transmembrane region" description="Helical" evidence="5">
    <location>
        <begin position="451"/>
        <end position="468"/>
    </location>
</feature>
<keyword evidence="2 5" id="KW-0812">Transmembrane</keyword>
<dbReference type="Proteomes" id="UP000319296">
    <property type="component" value="Unassembled WGS sequence"/>
</dbReference>
<dbReference type="GO" id="GO:0016020">
    <property type="term" value="C:membrane"/>
    <property type="evidence" value="ECO:0007669"/>
    <property type="project" value="UniProtKB-SubCell"/>
</dbReference>
<keyword evidence="7" id="KW-0436">Ligase</keyword>
<comment type="subcellular location">
    <subcellularLocation>
        <location evidence="1">Membrane</location>
        <topology evidence="1">Multi-pass membrane protein</topology>
    </subcellularLocation>
</comment>
<dbReference type="EMBL" id="SGBB01000002">
    <property type="protein sequence ID" value="RZD19172.1"/>
    <property type="molecule type" value="Genomic_DNA"/>
</dbReference>
<dbReference type="GO" id="GO:0016874">
    <property type="term" value="F:ligase activity"/>
    <property type="evidence" value="ECO:0007669"/>
    <property type="project" value="UniProtKB-KW"/>
</dbReference>
<feature type="transmembrane region" description="Helical" evidence="5">
    <location>
        <begin position="57"/>
        <end position="74"/>
    </location>
</feature>
<proteinExistence type="predicted"/>
<dbReference type="InterPro" id="IPR051533">
    <property type="entry name" value="WaaL-like"/>
</dbReference>
<reference evidence="7 8" key="1">
    <citation type="journal article" date="2019" name="ISME J.">
        <title>Insights into ecological role of a new deltaproteobacterial order Candidatus Acidulodesulfobacterales by metagenomics and metatranscriptomics.</title>
        <authorList>
            <person name="Tan S."/>
            <person name="Liu J."/>
            <person name="Fang Y."/>
            <person name="Hedlund B.P."/>
            <person name="Lian Z.H."/>
            <person name="Huang L.Y."/>
            <person name="Li J.T."/>
            <person name="Huang L.N."/>
            <person name="Li W.J."/>
            <person name="Jiang H.C."/>
            <person name="Dong H.L."/>
            <person name="Shu W.S."/>
        </authorList>
    </citation>
    <scope>NUCLEOTIDE SEQUENCE [LARGE SCALE GENOMIC DNA]</scope>
    <source>
        <strain evidence="7">AP1</strain>
    </source>
</reference>
<dbReference type="InterPro" id="IPR007016">
    <property type="entry name" value="O-antigen_ligase-rel_domated"/>
</dbReference>
<keyword evidence="4 5" id="KW-0472">Membrane</keyword>
<evidence type="ECO:0000256" key="5">
    <source>
        <dbReference type="SAM" id="Phobius"/>
    </source>
</evidence>
<sequence>MNIIPIILIIKILVILFSSLFLVFLALKKPELSGFFEKAGLFGIFLFALFIPLKDGFAIFGMVVAIVFFIAYRISKRDFKLPYTVFNKPIIIYVFIVALSFIWTYSIKDSINEGGEIFYFFAFFFAAAALLNTKKRINFIVYTFTFSISIAIIYGLFQGIFVNALHSSNRVTGLIGNWTSFPVQVSYGLIVIMAYYLISFKKQNKGLKYSLKNLLLRLGSFVKSFKKIPSLALSFLLVIIVLLGFLDIVFSKARSAWIGIIPAIFILMYLRSKKFFLMAVILFLVLNIGVFSISKTFKSRMLAMFNPKIYKIESKSHGDIESHLALIESAWTVFKRFPLTGVGVGAFPKYFNEHKEVRFPWYYNPKTGKKLYDLYDNWPENGYMQTLAETGIFGFLSLIFLFILALWQPIKLFISTDDKFKRKIAAMTLGTSVIFYGSFVGVSNMSNDELTNLWFLFLAIFVAALNISNKNKNNQ</sequence>
<feature type="transmembrane region" description="Helical" evidence="5">
    <location>
        <begin position="231"/>
        <end position="249"/>
    </location>
</feature>